<keyword evidence="4" id="KW-1185">Reference proteome</keyword>
<dbReference type="InterPro" id="IPR001498">
    <property type="entry name" value="Impact_N"/>
</dbReference>
<dbReference type="EMBL" id="QLLK01000006">
    <property type="protein sequence ID" value="RAI89270.1"/>
    <property type="molecule type" value="Genomic_DNA"/>
</dbReference>
<dbReference type="PANTHER" id="PTHR16301:SF20">
    <property type="entry name" value="IMPACT FAMILY MEMBER YIGZ"/>
    <property type="match status" value="1"/>
</dbReference>
<dbReference type="AlphaFoldDB" id="A0A327PAH8"/>
<dbReference type="RefSeq" id="WP_111611661.1">
    <property type="nucleotide sequence ID" value="NZ_QLLK01000006.1"/>
</dbReference>
<organism evidence="3 4">
    <name type="scientific">Algoriphagus yeomjeoni</name>
    <dbReference type="NCBI Taxonomy" id="291403"/>
    <lineage>
        <taxon>Bacteria</taxon>
        <taxon>Pseudomonadati</taxon>
        <taxon>Bacteroidota</taxon>
        <taxon>Cytophagia</taxon>
        <taxon>Cytophagales</taxon>
        <taxon>Cyclobacteriaceae</taxon>
        <taxon>Algoriphagus</taxon>
    </lineage>
</organism>
<name>A0A327PAH8_9BACT</name>
<evidence type="ECO:0000259" key="2">
    <source>
        <dbReference type="Pfam" id="PF01205"/>
    </source>
</evidence>
<protein>
    <submittedName>
        <fullName evidence="3">Putative YigZ family protein</fullName>
    </submittedName>
</protein>
<dbReference type="PANTHER" id="PTHR16301">
    <property type="entry name" value="IMPACT-RELATED"/>
    <property type="match status" value="1"/>
</dbReference>
<comment type="caution">
    <text evidence="3">The sequence shown here is derived from an EMBL/GenBank/DDBJ whole genome shotgun (WGS) entry which is preliminary data.</text>
</comment>
<dbReference type="SUPFAM" id="SSF54211">
    <property type="entry name" value="Ribosomal protein S5 domain 2-like"/>
    <property type="match status" value="1"/>
</dbReference>
<evidence type="ECO:0000313" key="3">
    <source>
        <dbReference type="EMBL" id="RAI89270.1"/>
    </source>
</evidence>
<evidence type="ECO:0000313" key="4">
    <source>
        <dbReference type="Proteomes" id="UP000249610"/>
    </source>
</evidence>
<dbReference type="Proteomes" id="UP000249610">
    <property type="component" value="Unassembled WGS sequence"/>
</dbReference>
<evidence type="ECO:0000256" key="1">
    <source>
        <dbReference type="ARBA" id="ARBA00007665"/>
    </source>
</evidence>
<dbReference type="OrthoDB" id="9813771at2"/>
<dbReference type="PROSITE" id="PS00910">
    <property type="entry name" value="UPF0029"/>
    <property type="match status" value="1"/>
</dbReference>
<dbReference type="GO" id="GO:0006446">
    <property type="term" value="P:regulation of translational initiation"/>
    <property type="evidence" value="ECO:0007669"/>
    <property type="project" value="TreeGrafter"/>
</dbReference>
<proteinExistence type="inferred from homology"/>
<dbReference type="InterPro" id="IPR020569">
    <property type="entry name" value="UPF0029_Impact_CS"/>
</dbReference>
<reference evidence="3 4" key="1">
    <citation type="submission" date="2018-06" db="EMBL/GenBank/DDBJ databases">
        <title>Genomic Encyclopedia of Archaeal and Bacterial Type Strains, Phase II (KMG-II): from individual species to whole genera.</title>
        <authorList>
            <person name="Goeker M."/>
        </authorList>
    </citation>
    <scope>NUCLEOTIDE SEQUENCE [LARGE SCALE GENOMIC DNA]</scope>
    <source>
        <strain evidence="3 4">DSM 23446</strain>
    </source>
</reference>
<dbReference type="Gene3D" id="3.30.230.30">
    <property type="entry name" value="Impact, N-terminal domain"/>
    <property type="match status" value="1"/>
</dbReference>
<gene>
    <name evidence="3" type="ORF">LV83_02311</name>
</gene>
<comment type="similarity">
    <text evidence="1">Belongs to the IMPACT family.</text>
</comment>
<dbReference type="InterPro" id="IPR023582">
    <property type="entry name" value="Impact"/>
</dbReference>
<dbReference type="Pfam" id="PF01205">
    <property type="entry name" value="Impact_N"/>
    <property type="match status" value="1"/>
</dbReference>
<sequence>MSDLGDESVFEDTFLTVSRTSEGLYKDRSSKFFYFSFPVKNEEEIKNYLAELRKKYYDARHHCFAWALGKDADQFRTNDDGEPNHSAGDPILGQIISNNLTNILIVVVRYFGGTKLGMGGLIQAYKTSAALAIEENEIIEEQVKTSISVQFPYPVMNNVMKLIKTHDIQILTQEMTLDCEMKLEFRKGLEELIINSFEEIEDLELTLI</sequence>
<feature type="domain" description="Impact N-terminal" evidence="2">
    <location>
        <begin position="28"/>
        <end position="132"/>
    </location>
</feature>
<dbReference type="InterPro" id="IPR020568">
    <property type="entry name" value="Ribosomal_Su5_D2-typ_SF"/>
</dbReference>
<dbReference type="GO" id="GO:0005737">
    <property type="term" value="C:cytoplasm"/>
    <property type="evidence" value="ECO:0007669"/>
    <property type="project" value="TreeGrafter"/>
</dbReference>
<accession>A0A327PAH8</accession>
<dbReference type="InterPro" id="IPR036956">
    <property type="entry name" value="Impact_N_sf"/>
</dbReference>